<dbReference type="Proteomes" id="UP000015620">
    <property type="component" value="Chromosome"/>
</dbReference>
<keyword evidence="1" id="KW-0732">Signal</keyword>
<dbReference type="PIRSF" id="PIRSF002825">
    <property type="entry name" value="CfbpA"/>
    <property type="match status" value="1"/>
</dbReference>
<proteinExistence type="predicted"/>
<keyword evidence="2" id="KW-1133">Transmembrane helix</keyword>
<sequence>MILFFILFILRKTPVGFLYILTGLLIFLIRKVKMKNKIFILLFLAAAGLSAFARGNQEAESLQGNFSGRTLNVVATSTYKELFDAFTAKTGAKVEFLSMSSGEVLARTRAEGKSMADVWFGGGLDAFMAAKADGLLENYISPNSKDIPAQYKDADGAWIAKGITVVGFIGNKEVLAEKKLSMPKTWKELADPKYKGEVLMPDPAISGTMYAGVKGLLDLLGEKDGWAYWEKLNKNVPFLAKRGKDPQEKAVQGEFAIGIIPADGKAFKAAEEHNLEVIYPEDGIPWVPEGVAVFKGGDNLDIAKAFIDFMLTKEAQEIIARLDGKDSAQIIKPGIQGLNLGLPKDKLIKEDLSTFGSERKKILEKFASLRSN</sequence>
<dbReference type="Gene3D" id="3.40.190.10">
    <property type="entry name" value="Periplasmic binding protein-like II"/>
    <property type="match status" value="2"/>
</dbReference>
<dbReference type="EMBL" id="CP004120">
    <property type="protein sequence ID" value="AGT42744.1"/>
    <property type="molecule type" value="Genomic_DNA"/>
</dbReference>
<dbReference type="CDD" id="cd13544">
    <property type="entry name" value="PBP2_Fbp_like_1"/>
    <property type="match status" value="1"/>
</dbReference>
<dbReference type="STRING" id="1291379.TPE_0248"/>
<dbReference type="PATRIC" id="fig|1291379.3.peg.245"/>
<evidence type="ECO:0000313" key="3">
    <source>
        <dbReference type="EMBL" id="AGT42744.1"/>
    </source>
</evidence>
<dbReference type="Pfam" id="PF13343">
    <property type="entry name" value="SBP_bac_6"/>
    <property type="match status" value="1"/>
</dbReference>
<reference evidence="3 4" key="1">
    <citation type="journal article" date="2013" name="PLoS ONE">
        <title>Genome-Wide Relatedness of Treponema pedis, from Gingiva and Necrotic Skin Lesions of Pigs, with the Human Oral Pathogen Treponema denticola.</title>
        <authorList>
            <person name="Svartstrom O."/>
            <person name="Mushtaq M."/>
            <person name="Pringle M."/>
            <person name="Segerman B."/>
        </authorList>
    </citation>
    <scope>NUCLEOTIDE SEQUENCE [LARGE SCALE GENOMIC DNA]</scope>
    <source>
        <strain evidence="3">T A4</strain>
    </source>
</reference>
<dbReference type="HOGENOM" id="CLU_026974_0_1_12"/>
<evidence type="ECO:0000256" key="2">
    <source>
        <dbReference type="SAM" id="Phobius"/>
    </source>
</evidence>
<evidence type="ECO:0000313" key="4">
    <source>
        <dbReference type="Proteomes" id="UP000015620"/>
    </source>
</evidence>
<accession>S6A7V5</accession>
<gene>
    <name evidence="3" type="ORF">TPE_0248</name>
</gene>
<dbReference type="SUPFAM" id="SSF53850">
    <property type="entry name" value="Periplasmic binding protein-like II"/>
    <property type="match status" value="1"/>
</dbReference>
<evidence type="ECO:0000256" key="1">
    <source>
        <dbReference type="ARBA" id="ARBA00022729"/>
    </source>
</evidence>
<keyword evidence="2" id="KW-0472">Membrane</keyword>
<dbReference type="GO" id="GO:0015888">
    <property type="term" value="P:thiamine transport"/>
    <property type="evidence" value="ECO:0007669"/>
    <property type="project" value="TreeGrafter"/>
</dbReference>
<feature type="transmembrane region" description="Helical" evidence="2">
    <location>
        <begin position="6"/>
        <end position="29"/>
    </location>
</feature>
<dbReference type="KEGG" id="tped:TPE_0248"/>
<organism evidence="3 4">
    <name type="scientific">Treponema pedis str. T A4</name>
    <dbReference type="NCBI Taxonomy" id="1291379"/>
    <lineage>
        <taxon>Bacteria</taxon>
        <taxon>Pseudomonadati</taxon>
        <taxon>Spirochaetota</taxon>
        <taxon>Spirochaetia</taxon>
        <taxon>Spirochaetales</taxon>
        <taxon>Treponemataceae</taxon>
        <taxon>Treponema</taxon>
    </lineage>
</organism>
<dbReference type="GO" id="GO:0030976">
    <property type="term" value="F:thiamine pyrophosphate binding"/>
    <property type="evidence" value="ECO:0007669"/>
    <property type="project" value="TreeGrafter"/>
</dbReference>
<dbReference type="AlphaFoldDB" id="S6A7V5"/>
<dbReference type="InterPro" id="IPR026045">
    <property type="entry name" value="Ferric-bd"/>
</dbReference>
<dbReference type="PANTHER" id="PTHR30006">
    <property type="entry name" value="THIAMINE-BINDING PERIPLASMIC PROTEIN-RELATED"/>
    <property type="match status" value="1"/>
</dbReference>
<dbReference type="GO" id="GO:0030288">
    <property type="term" value="C:outer membrane-bounded periplasmic space"/>
    <property type="evidence" value="ECO:0007669"/>
    <property type="project" value="TreeGrafter"/>
</dbReference>
<dbReference type="PANTHER" id="PTHR30006:SF2">
    <property type="entry name" value="ABC TRANSPORTER SUBSTRATE-BINDING PROTEIN"/>
    <property type="match status" value="1"/>
</dbReference>
<keyword evidence="2" id="KW-0812">Transmembrane</keyword>
<name>S6A7V5_9SPIR</name>
<keyword evidence="4" id="KW-1185">Reference proteome</keyword>
<protein>
    <submittedName>
        <fullName evidence="3">ABC transporter periplasmic substrate-binding protein</fullName>
    </submittedName>
</protein>
<dbReference type="GO" id="GO:0030975">
    <property type="term" value="F:thiamine binding"/>
    <property type="evidence" value="ECO:0007669"/>
    <property type="project" value="TreeGrafter"/>
</dbReference>